<dbReference type="EMBL" id="JAAVUP010000002">
    <property type="protein sequence ID" value="NKE17559.1"/>
    <property type="molecule type" value="Genomic_DNA"/>
</dbReference>
<comment type="caution">
    <text evidence="1">The sequence shown here is derived from an EMBL/GenBank/DDBJ whole genome shotgun (WGS) entry which is preliminary data.</text>
</comment>
<organism evidence="1 4">
    <name type="scientific">Neoroseomonas oryzicola</name>
    <dbReference type="NCBI Taxonomy" id="535904"/>
    <lineage>
        <taxon>Bacteria</taxon>
        <taxon>Pseudomonadati</taxon>
        <taxon>Pseudomonadota</taxon>
        <taxon>Alphaproteobacteria</taxon>
        <taxon>Acetobacterales</taxon>
        <taxon>Acetobacteraceae</taxon>
        <taxon>Neoroseomonas</taxon>
    </lineage>
</organism>
<evidence type="ECO:0000313" key="1">
    <source>
        <dbReference type="EMBL" id="MBR0661194.1"/>
    </source>
</evidence>
<accession>A0A9X9WLI4</accession>
<dbReference type="EMBL" id="JAAEDK010000046">
    <property type="protein sequence ID" value="MBR0661194.1"/>
    <property type="molecule type" value="Genomic_DNA"/>
</dbReference>
<gene>
    <name evidence="2" type="ORF">GWK15_11450</name>
    <name evidence="1" type="ORF">GXW75_18205</name>
</gene>
<proteinExistence type="predicted"/>
<reference evidence="2 3" key="2">
    <citation type="submission" date="2020-02" db="EMBL/GenBank/DDBJ databases">
        <authorList>
            <person name="Sun Q."/>
            <person name="Inoue M."/>
        </authorList>
    </citation>
    <scope>NUCLEOTIDE SEQUENCE [LARGE SCALE GENOMIC DNA]</scope>
    <source>
        <strain evidence="2 3">KCTC 22478</strain>
    </source>
</reference>
<reference evidence="1" key="1">
    <citation type="submission" date="2020-01" db="EMBL/GenBank/DDBJ databases">
        <authorList>
            <person name="Rat A."/>
        </authorList>
    </citation>
    <scope>NUCLEOTIDE SEQUENCE</scope>
    <source>
        <strain evidence="1">LMG 31161</strain>
    </source>
</reference>
<sequence>MTTTEIMSTGFICLHPEVITAFPIEGESMTDARIRARRMYPGRSGMLVSREAAARLARRGH</sequence>
<name>A0A9X9WLI4_9PROT</name>
<reference evidence="1" key="3">
    <citation type="journal article" date="2021" name="Syst. Appl. Microbiol.">
        <title>Roseomonas hellenica sp. nov., isolated from roots of wild-growing Alkanna tinctoria.</title>
        <authorList>
            <person name="Rat A."/>
            <person name="Naranjo H.D."/>
            <person name="Lebbe L."/>
            <person name="Cnockaert M."/>
            <person name="Krigas N."/>
            <person name="Grigoriadou K."/>
            <person name="Maloupa E."/>
            <person name="Willems A."/>
        </authorList>
    </citation>
    <scope>NUCLEOTIDE SEQUENCE</scope>
    <source>
        <strain evidence="1">LMG 31161</strain>
    </source>
</reference>
<dbReference type="RefSeq" id="WP_168041407.1">
    <property type="nucleotide sequence ID" value="NZ_JAAEDK010000046.1"/>
</dbReference>
<evidence type="ECO:0000313" key="3">
    <source>
        <dbReference type="Proteomes" id="UP000746741"/>
    </source>
</evidence>
<evidence type="ECO:0000313" key="2">
    <source>
        <dbReference type="EMBL" id="NKE17559.1"/>
    </source>
</evidence>
<evidence type="ECO:0000313" key="4">
    <source>
        <dbReference type="Proteomes" id="UP001138708"/>
    </source>
</evidence>
<dbReference type="AlphaFoldDB" id="A0A9X9WLI4"/>
<dbReference type="Proteomes" id="UP001138708">
    <property type="component" value="Unassembled WGS sequence"/>
</dbReference>
<keyword evidence="3" id="KW-1185">Reference proteome</keyword>
<dbReference type="Proteomes" id="UP000746741">
    <property type="component" value="Unassembled WGS sequence"/>
</dbReference>
<protein>
    <submittedName>
        <fullName evidence="1">Uncharacterized protein</fullName>
    </submittedName>
</protein>